<sequence>MGHRAGRRRVLRAGARRHPRPVTGAARRLLPSPTARLRFREMREDDLDQIAEMLGDPEVMAFYPAVKTRAESAEWIARMQERYREHGHGLWVIETHDGEFIGDCGLTWQSANDAPVLEVGYHVRRASQRRGYATEAARACVELVARELAPTLLTAIIHPANTASRGVAENLGMTHIDDDRAHPWIVRTVMGMQVAPA</sequence>
<dbReference type="PANTHER" id="PTHR43792:SF1">
    <property type="entry name" value="N-ACETYLTRANSFERASE DOMAIN-CONTAINING PROTEIN"/>
    <property type="match status" value="1"/>
</dbReference>
<evidence type="ECO:0000259" key="2">
    <source>
        <dbReference type="PROSITE" id="PS51186"/>
    </source>
</evidence>
<dbReference type="PROSITE" id="PS51186">
    <property type="entry name" value="GNAT"/>
    <property type="match status" value="1"/>
</dbReference>
<accession>A0ABY4IYN7</accession>
<feature type="domain" description="N-acetyltransferase" evidence="2">
    <location>
        <begin position="37"/>
        <end position="195"/>
    </location>
</feature>
<dbReference type="Pfam" id="PF13302">
    <property type="entry name" value="Acetyltransf_3"/>
    <property type="match status" value="1"/>
</dbReference>
<dbReference type="Proteomes" id="UP000830631">
    <property type="component" value="Chromosome"/>
</dbReference>
<feature type="compositionally biased region" description="Basic residues" evidence="1">
    <location>
        <begin position="1"/>
        <end position="20"/>
    </location>
</feature>
<name>A0ABY4IYN7_9MICO</name>
<proteinExistence type="predicted"/>
<evidence type="ECO:0000256" key="1">
    <source>
        <dbReference type="SAM" id="MobiDB-lite"/>
    </source>
</evidence>
<gene>
    <name evidence="3" type="ORF">KV397_09010</name>
</gene>
<feature type="region of interest" description="Disordered" evidence="1">
    <location>
        <begin position="1"/>
        <end position="21"/>
    </location>
</feature>
<evidence type="ECO:0000313" key="4">
    <source>
        <dbReference type="Proteomes" id="UP000830631"/>
    </source>
</evidence>
<evidence type="ECO:0000313" key="3">
    <source>
        <dbReference type="EMBL" id="UPL17881.1"/>
    </source>
</evidence>
<dbReference type="InterPro" id="IPR000182">
    <property type="entry name" value="GNAT_dom"/>
</dbReference>
<reference evidence="3 4" key="1">
    <citation type="submission" date="2021-06" db="EMBL/GenBank/DDBJ databases">
        <title>Genome-based taxonomic framework of Microbacterium strains isolated from marine environment, the description of four new species and reclassification of four preexisting species.</title>
        <authorList>
            <person name="Lee S.D."/>
            <person name="Kim S.-M."/>
            <person name="Byeon Y.-S."/>
            <person name="Yang H.L."/>
            <person name="Kim I.S."/>
        </authorList>
    </citation>
    <scope>NUCLEOTIDE SEQUENCE [LARGE SCALE GENOMIC DNA]</scope>
    <source>
        <strain evidence="3 4">KSW4-10</strain>
    </source>
</reference>
<dbReference type="EMBL" id="CP078078">
    <property type="protein sequence ID" value="UPL17881.1"/>
    <property type="molecule type" value="Genomic_DNA"/>
</dbReference>
<dbReference type="SUPFAM" id="SSF55729">
    <property type="entry name" value="Acyl-CoA N-acyltransferases (Nat)"/>
    <property type="match status" value="1"/>
</dbReference>
<dbReference type="Gene3D" id="3.40.630.30">
    <property type="match status" value="1"/>
</dbReference>
<dbReference type="PANTHER" id="PTHR43792">
    <property type="entry name" value="GNAT FAMILY, PUTATIVE (AFU_ORTHOLOGUE AFUA_3G00765)-RELATED-RELATED"/>
    <property type="match status" value="1"/>
</dbReference>
<dbReference type="InterPro" id="IPR016181">
    <property type="entry name" value="Acyl_CoA_acyltransferase"/>
</dbReference>
<organism evidence="3 4">
    <name type="scientific">Microbacterium aurugineum</name>
    <dbReference type="NCBI Taxonomy" id="2851642"/>
    <lineage>
        <taxon>Bacteria</taxon>
        <taxon>Bacillati</taxon>
        <taxon>Actinomycetota</taxon>
        <taxon>Actinomycetes</taxon>
        <taxon>Micrococcales</taxon>
        <taxon>Microbacteriaceae</taxon>
        <taxon>Microbacterium</taxon>
    </lineage>
</organism>
<keyword evidence="4" id="KW-1185">Reference proteome</keyword>
<protein>
    <submittedName>
        <fullName evidence="3">GNAT family N-acetyltransferase</fullName>
    </submittedName>
</protein>
<dbReference type="InterPro" id="IPR051531">
    <property type="entry name" value="N-acetyltransferase"/>
</dbReference>